<dbReference type="Proteomes" id="UP000186817">
    <property type="component" value="Unassembled WGS sequence"/>
</dbReference>
<feature type="region of interest" description="Disordered" evidence="1">
    <location>
        <begin position="122"/>
        <end position="157"/>
    </location>
</feature>
<feature type="chain" id="PRO_5012977434" description="CSD domain-containing protein" evidence="2">
    <location>
        <begin position="24"/>
        <end position="157"/>
    </location>
</feature>
<feature type="signal peptide" evidence="2">
    <location>
        <begin position="1"/>
        <end position="23"/>
    </location>
</feature>
<proteinExistence type="predicted"/>
<dbReference type="InterPro" id="IPR012340">
    <property type="entry name" value="NA-bd_OB-fold"/>
</dbReference>
<reference evidence="3 4" key="1">
    <citation type="submission" date="2016-02" db="EMBL/GenBank/DDBJ databases">
        <title>Genome analysis of coral dinoflagellate symbionts highlights evolutionary adaptations to a symbiotic lifestyle.</title>
        <authorList>
            <person name="Aranda M."/>
            <person name="Li Y."/>
            <person name="Liew Y.J."/>
            <person name="Baumgarten S."/>
            <person name="Simakov O."/>
            <person name="Wilson M."/>
            <person name="Piel J."/>
            <person name="Ashoor H."/>
            <person name="Bougouffa S."/>
            <person name="Bajic V.B."/>
            <person name="Ryu T."/>
            <person name="Ravasi T."/>
            <person name="Bayer T."/>
            <person name="Micklem G."/>
            <person name="Kim H."/>
            <person name="Bhak J."/>
            <person name="Lajeunesse T.C."/>
            <person name="Voolstra C.R."/>
        </authorList>
    </citation>
    <scope>NUCLEOTIDE SEQUENCE [LARGE SCALE GENOMIC DNA]</scope>
    <source>
        <strain evidence="3 4">CCMP2467</strain>
    </source>
</reference>
<evidence type="ECO:0000256" key="1">
    <source>
        <dbReference type="SAM" id="MobiDB-lite"/>
    </source>
</evidence>
<gene>
    <name evidence="3" type="ORF">AK812_SmicGene43620</name>
</gene>
<evidence type="ECO:0008006" key="5">
    <source>
        <dbReference type="Google" id="ProtNLM"/>
    </source>
</evidence>
<organism evidence="3 4">
    <name type="scientific">Symbiodinium microadriaticum</name>
    <name type="common">Dinoflagellate</name>
    <name type="synonym">Zooxanthella microadriatica</name>
    <dbReference type="NCBI Taxonomy" id="2951"/>
    <lineage>
        <taxon>Eukaryota</taxon>
        <taxon>Sar</taxon>
        <taxon>Alveolata</taxon>
        <taxon>Dinophyceae</taxon>
        <taxon>Suessiales</taxon>
        <taxon>Symbiodiniaceae</taxon>
        <taxon>Symbiodinium</taxon>
    </lineage>
</organism>
<dbReference type="AlphaFoldDB" id="A0A1Q9C0L2"/>
<dbReference type="Gene3D" id="2.40.50.140">
    <property type="entry name" value="Nucleic acid-binding proteins"/>
    <property type="match status" value="1"/>
</dbReference>
<feature type="compositionally biased region" description="Basic and acidic residues" evidence="1">
    <location>
        <begin position="126"/>
        <end position="139"/>
    </location>
</feature>
<protein>
    <recommendedName>
        <fullName evidence="5">CSD domain-containing protein</fullName>
    </recommendedName>
</protein>
<name>A0A1Q9C0L2_SYMMI</name>
<accession>A0A1Q9C0L2</accession>
<evidence type="ECO:0000313" key="4">
    <source>
        <dbReference type="Proteomes" id="UP000186817"/>
    </source>
</evidence>
<sequence>MRLAVAGVLAITVIILLPRPGACALTRLLTSARGGSDHADGNRLELELSEARPGRRNSEGFGFVKVDGDKDGGGGDLFLYADSIKDPKLRSEAKIFGLKNHQRIKFDIEEPLSARKSRLAINVMPMRDEDDRRPAARDRSRSRRRSPSPPRRRTPFP</sequence>
<feature type="compositionally biased region" description="Basic residues" evidence="1">
    <location>
        <begin position="140"/>
        <end position="157"/>
    </location>
</feature>
<keyword evidence="2" id="KW-0732">Signal</keyword>
<comment type="caution">
    <text evidence="3">The sequence shown here is derived from an EMBL/GenBank/DDBJ whole genome shotgun (WGS) entry which is preliminary data.</text>
</comment>
<evidence type="ECO:0000313" key="3">
    <source>
        <dbReference type="EMBL" id="OLP76447.1"/>
    </source>
</evidence>
<dbReference type="EMBL" id="LSRX01002023">
    <property type="protein sequence ID" value="OLP76447.1"/>
    <property type="molecule type" value="Genomic_DNA"/>
</dbReference>
<dbReference type="OrthoDB" id="447938at2759"/>
<keyword evidence="4" id="KW-1185">Reference proteome</keyword>
<evidence type="ECO:0000256" key="2">
    <source>
        <dbReference type="SAM" id="SignalP"/>
    </source>
</evidence>